<name>A0ABU0FPH6_9HYPH</name>
<organism evidence="2 3">
    <name type="scientific">Labrys monachus</name>
    <dbReference type="NCBI Taxonomy" id="217067"/>
    <lineage>
        <taxon>Bacteria</taxon>
        <taxon>Pseudomonadati</taxon>
        <taxon>Pseudomonadota</taxon>
        <taxon>Alphaproteobacteria</taxon>
        <taxon>Hyphomicrobiales</taxon>
        <taxon>Xanthobacteraceae</taxon>
        <taxon>Labrys</taxon>
    </lineage>
</organism>
<proteinExistence type="predicted"/>
<evidence type="ECO:0000259" key="1">
    <source>
        <dbReference type="Pfam" id="PF07969"/>
    </source>
</evidence>
<gene>
    <name evidence="2" type="ORF">J3R73_006233</name>
</gene>
<evidence type="ECO:0000313" key="2">
    <source>
        <dbReference type="EMBL" id="MDQ0396441.1"/>
    </source>
</evidence>
<sequence length="410" mass="44474">MDFDLIFRDARIAGREERCVDIGIRDGRFAAVEAGLPGGGPEERLDGRLVLPGLVETHIHLDKSRLTARCNCHTGTVQEAIAEVARAKRDFTEEDVYERARRTLERAILQGTTRMRSHVEVDPRIGLTSLRALLRLKRDYAWAIDLRLCAFPQEGLLDDPGCEDVLVQALEAGADAVGGAPYMDRDSHGQIARIFALARRYDLDIDLHLDFSLDPSHFDLEEVCRLADACRWGGRVAIGHVTKLSAVPRERFEALGRRLADAGIALTVLPSTDLFLNGQGHEHSVPRGVAPAHRLLAAGVTCSLATNNVLNPFTPFGDCSLVRIANLYANIAQIGTPADIAGCLDMVTTQPAALLNLADYGIAPGRPADLVVLDAASRAAAVAEIAPPLTVVKAGRRTVTRPRPLLHRPG</sequence>
<dbReference type="Gene3D" id="2.30.40.10">
    <property type="entry name" value="Urease, subunit C, domain 1"/>
    <property type="match status" value="1"/>
</dbReference>
<comment type="caution">
    <text evidence="2">The sequence shown here is derived from an EMBL/GenBank/DDBJ whole genome shotgun (WGS) entry which is preliminary data.</text>
</comment>
<evidence type="ECO:0000313" key="3">
    <source>
        <dbReference type="Proteomes" id="UP001237448"/>
    </source>
</evidence>
<dbReference type="InterPro" id="IPR052349">
    <property type="entry name" value="Metallo-hydrolase_Enzymes"/>
</dbReference>
<dbReference type="Gene3D" id="3.20.20.140">
    <property type="entry name" value="Metal-dependent hydrolases"/>
    <property type="match status" value="1"/>
</dbReference>
<dbReference type="InterPro" id="IPR013108">
    <property type="entry name" value="Amidohydro_3"/>
</dbReference>
<dbReference type="GO" id="GO:0004131">
    <property type="term" value="F:cytosine deaminase activity"/>
    <property type="evidence" value="ECO:0007669"/>
    <property type="project" value="UniProtKB-EC"/>
</dbReference>
<dbReference type="EC" id="3.5.4.1" evidence="2"/>
<accession>A0ABU0FPH6</accession>
<dbReference type="InterPro" id="IPR011059">
    <property type="entry name" value="Metal-dep_hydrolase_composite"/>
</dbReference>
<protein>
    <submittedName>
        <fullName evidence="2">Cytosine deaminase</fullName>
        <ecNumber evidence="2">3.5.4.1</ecNumber>
    </submittedName>
</protein>
<dbReference type="SUPFAM" id="SSF51556">
    <property type="entry name" value="Metallo-dependent hydrolases"/>
    <property type="match status" value="1"/>
</dbReference>
<dbReference type="SUPFAM" id="SSF51338">
    <property type="entry name" value="Composite domain of metallo-dependent hydrolases"/>
    <property type="match status" value="1"/>
</dbReference>
<dbReference type="Pfam" id="PF07969">
    <property type="entry name" value="Amidohydro_3"/>
    <property type="match status" value="1"/>
</dbReference>
<dbReference type="PANTHER" id="PTHR32027">
    <property type="entry name" value="CYTOSINE DEAMINASE"/>
    <property type="match status" value="1"/>
</dbReference>
<dbReference type="InterPro" id="IPR032466">
    <property type="entry name" value="Metal_Hydrolase"/>
</dbReference>
<keyword evidence="2" id="KW-0378">Hydrolase</keyword>
<dbReference type="PANTHER" id="PTHR32027:SF9">
    <property type="entry name" value="BLL3847 PROTEIN"/>
    <property type="match status" value="1"/>
</dbReference>
<dbReference type="Proteomes" id="UP001237448">
    <property type="component" value="Unassembled WGS sequence"/>
</dbReference>
<reference evidence="2 3" key="1">
    <citation type="submission" date="2023-07" db="EMBL/GenBank/DDBJ databases">
        <title>Genomic Encyclopedia of Type Strains, Phase IV (KMG-IV): sequencing the most valuable type-strain genomes for metagenomic binning, comparative biology and taxonomic classification.</title>
        <authorList>
            <person name="Goeker M."/>
        </authorList>
    </citation>
    <scope>NUCLEOTIDE SEQUENCE [LARGE SCALE GENOMIC DNA]</scope>
    <source>
        <strain evidence="2 3">DSM 5896</strain>
    </source>
</reference>
<feature type="domain" description="Amidohydrolase 3" evidence="1">
    <location>
        <begin position="156"/>
        <end position="398"/>
    </location>
</feature>
<dbReference type="CDD" id="cd01293">
    <property type="entry name" value="Bact_CD"/>
    <property type="match status" value="1"/>
</dbReference>
<keyword evidence="3" id="KW-1185">Reference proteome</keyword>
<dbReference type="RefSeq" id="WP_307436717.1">
    <property type="nucleotide sequence ID" value="NZ_JAUSVK010000001.1"/>
</dbReference>
<dbReference type="EMBL" id="JAUSVK010000001">
    <property type="protein sequence ID" value="MDQ0396441.1"/>
    <property type="molecule type" value="Genomic_DNA"/>
</dbReference>